<organism evidence="1">
    <name type="scientific">Ganoderma boninense</name>
    <dbReference type="NCBI Taxonomy" id="34458"/>
    <lineage>
        <taxon>Eukaryota</taxon>
        <taxon>Fungi</taxon>
        <taxon>Dikarya</taxon>
        <taxon>Basidiomycota</taxon>
        <taxon>Agaricomycotina</taxon>
        <taxon>Agaricomycetes</taxon>
        <taxon>Polyporales</taxon>
        <taxon>Polyporaceae</taxon>
        <taxon>Ganoderma</taxon>
    </lineage>
</organism>
<evidence type="ECO:0000313" key="1">
    <source>
        <dbReference type="EMBL" id="VWO95139.1"/>
    </source>
</evidence>
<accession>A0A5K1JTW1</accession>
<reference evidence="1" key="1">
    <citation type="submission" date="2019-10" db="EMBL/GenBank/DDBJ databases">
        <authorList>
            <person name="Nor Muhammad N."/>
        </authorList>
    </citation>
    <scope>NUCLEOTIDE SEQUENCE</scope>
</reference>
<name>A0A5K1JTW1_9APHY</name>
<sequence length="147" mass="16289">MTVMTVKWKPYTAGARQEEDFFCRAGSGKGLGCEWGNILQGKLVDFDHICSLGIDEKHMEKFGPLELSYRAVISETVKCADTSVGIPCAASHAILPLDALRTQQAQVTQPRYRVFSVTSYGMTEKLPGARSSIFPFSMNLFPMYPTL</sequence>
<proteinExistence type="predicted"/>
<dbReference type="EMBL" id="LR724543">
    <property type="protein sequence ID" value="VWO95139.1"/>
    <property type="molecule type" value="Genomic_DNA"/>
</dbReference>
<protein>
    <submittedName>
        <fullName evidence="1">Uncharacterized protein</fullName>
    </submittedName>
</protein>
<gene>
    <name evidence="1" type="primary">G2WS91</name>
</gene>
<dbReference type="AlphaFoldDB" id="A0A5K1JTW1"/>